<dbReference type="Proteomes" id="UP000007819">
    <property type="component" value="Chromosome A1"/>
</dbReference>
<sequence length="798" mass="92768">MKKFGDGSSRLASKGREMAIADHLFPAAPVTDWDLMPEPAIRNILDNFDPDADEKQNLKRHLLVHVSTFNERCKIVCMYCLSNGISKKFVTRKLLQKHCVKEHDVELQEEIKTFTSKSEFNKWQLDVQRSTQCRFVSTRGDNKVANGVKKLYLNCHRDGYFNRKLNSIRKLKSQGSNKINATCTAQMVVSENLDGKVKEGVPFDTILDQIRESINDMYVDNALVCLGKRDIWNIRRDFQLHKGRQHTNDFISVKLWVEKVQGLNEKNPVLYYKEQSQEKINYSANKVQEDGNIMLVIANDFQLSMLEKFGNDIICIDSTHGTNIYDFHLTTLLVVDEFGNGIPTAFCISNKKDTATWVTFFEKLRDRGIFLHPKVFMSDIDDSFYNAWRTVMKSAEKRLLCTWHVDKAWRTNLQEKIKIQEKRALVYKGLRDLLQETNVDKFFKLVEGFLVDTYSDDDTKEFASYFNNFYMKRVNEWAYCYRKGSFINTNMYLESFHKVFKYYYLEGRKNKRLDTCIDALLKLIRDQYFKRARKLCKSKPSKIMEAISLSHRKAINGVVTKLTQVSDRIWFVTSFTNANITYEVVKILDEKEACSDRDNCYSTCIPCKICIHTYSCECIDYIIKNNICKHIHFCVQTRMKQDFVISNNAVEVNIDNIAMLEPYIAPVNHSTSNDKLSAIKLKAEAFLGYLSKGTHVDADFTDETLSSWFRKLDKMLEDIDSKNQFSKQNISPEAVKEPGNKKVMKQVRFYSTKKNQRPLTSLNMSLPTSNEKVNIVQGLLRASEDIENIHTNFDHKYV</sequence>
<protein>
    <recommendedName>
        <fullName evidence="1">MULE transposase domain-containing protein</fullName>
    </recommendedName>
</protein>
<dbReference type="GeneID" id="103309676"/>
<dbReference type="RefSeq" id="XP_008183964.1">
    <property type="nucleotide sequence ID" value="XM_008185742.1"/>
</dbReference>
<accession>A0A8R2F9L0</accession>
<reference evidence="2" key="2">
    <citation type="submission" date="2022-06" db="UniProtKB">
        <authorList>
            <consortium name="EnsemblMetazoa"/>
        </authorList>
    </citation>
    <scope>IDENTIFICATION</scope>
</reference>
<dbReference type="EnsemblMetazoa" id="XM_008185742.1">
    <property type="protein sequence ID" value="XP_008183964.1"/>
    <property type="gene ID" value="LOC103309676"/>
</dbReference>
<dbReference type="AlphaFoldDB" id="A0A8R2F9L0"/>
<reference evidence="3" key="1">
    <citation type="submission" date="2010-06" db="EMBL/GenBank/DDBJ databases">
        <authorList>
            <person name="Jiang H."/>
            <person name="Abraham K."/>
            <person name="Ali S."/>
            <person name="Alsbrooks S.L."/>
            <person name="Anim B.N."/>
            <person name="Anosike U.S."/>
            <person name="Attaway T."/>
            <person name="Bandaranaike D.P."/>
            <person name="Battles P.K."/>
            <person name="Bell S.N."/>
            <person name="Bell A.V."/>
            <person name="Beltran B."/>
            <person name="Bickham C."/>
            <person name="Bustamante Y."/>
            <person name="Caleb T."/>
            <person name="Canada A."/>
            <person name="Cardenas V."/>
            <person name="Carter K."/>
            <person name="Chacko J."/>
            <person name="Chandrabose M.N."/>
            <person name="Chavez D."/>
            <person name="Chavez A."/>
            <person name="Chen L."/>
            <person name="Chu H.-S."/>
            <person name="Claassen K.J."/>
            <person name="Cockrell R."/>
            <person name="Collins M."/>
            <person name="Cooper J.A."/>
            <person name="Cree A."/>
            <person name="Curry S.M."/>
            <person name="Da Y."/>
            <person name="Dao M.D."/>
            <person name="Das B."/>
            <person name="Davila M.-L."/>
            <person name="Davy-Carroll L."/>
            <person name="Denson S."/>
            <person name="Dinh H."/>
            <person name="Ebong V.E."/>
            <person name="Edwards J.R."/>
            <person name="Egan A."/>
            <person name="El-Daye J."/>
            <person name="Escobedo L."/>
            <person name="Fernandez S."/>
            <person name="Fernando P.R."/>
            <person name="Flagg N."/>
            <person name="Forbes L.D."/>
            <person name="Fowler R.G."/>
            <person name="Fu Q."/>
            <person name="Gabisi R.A."/>
            <person name="Ganer J."/>
            <person name="Garbino Pronczuk A."/>
            <person name="Garcia R.M."/>
            <person name="Garner T."/>
            <person name="Garrett T.E."/>
            <person name="Gonzalez D.A."/>
            <person name="Hamid H."/>
            <person name="Hawkins E.S."/>
            <person name="Hirani K."/>
            <person name="Hogues M.E."/>
            <person name="Hollins B."/>
            <person name="Hsiao C.-H."/>
            <person name="Jabil R."/>
            <person name="James M.L."/>
            <person name="Jhangiani S.N."/>
            <person name="Johnson B."/>
            <person name="Johnson Q."/>
            <person name="Joshi V."/>
            <person name="Kalu J.B."/>
            <person name="Kam C."/>
            <person name="Kashfia A."/>
            <person name="Keebler J."/>
            <person name="Kisamo H."/>
            <person name="Kovar C.L."/>
            <person name="Lago L.A."/>
            <person name="Lai C.-Y."/>
            <person name="Laidlaw J."/>
            <person name="Lara F."/>
            <person name="Le T.-K."/>
            <person name="Lee S.L."/>
            <person name="Legall F.H."/>
            <person name="Lemon S.J."/>
            <person name="Lewis L.R."/>
            <person name="Li B."/>
            <person name="Liu Y."/>
            <person name="Liu Y.-S."/>
            <person name="Lopez J."/>
            <person name="Lozado R.J."/>
            <person name="Lu J."/>
            <person name="Madu R.C."/>
            <person name="Maheshwari M."/>
            <person name="Maheshwari R."/>
            <person name="Malloy K."/>
            <person name="Martinez E."/>
            <person name="Mathew T."/>
            <person name="Mercado I.C."/>
            <person name="Mercado C."/>
            <person name="Meyer B."/>
            <person name="Montgomery K."/>
            <person name="Morgan M.B."/>
            <person name="Munidasa M."/>
            <person name="Nazareth L.V."/>
            <person name="Nelson J."/>
            <person name="Ng B.M."/>
            <person name="Nguyen N.B."/>
            <person name="Nguyen P.Q."/>
            <person name="Nguyen T."/>
            <person name="Obregon M."/>
            <person name="Okwuonu G.O."/>
            <person name="Onwere C.G."/>
            <person name="Orozco G."/>
            <person name="Parra A."/>
            <person name="Patel S."/>
            <person name="Patil S."/>
            <person name="Perez A."/>
            <person name="Perez Y."/>
            <person name="Pham C."/>
            <person name="Primus E.L."/>
            <person name="Pu L.-L."/>
            <person name="Puazo M."/>
            <person name="Qin X."/>
            <person name="Quiroz J.B."/>
            <person name="Reese J."/>
            <person name="Richards S."/>
            <person name="Rives C.M."/>
            <person name="Robberts R."/>
            <person name="Ruiz S.J."/>
            <person name="Ruiz M.J."/>
            <person name="Santibanez J."/>
            <person name="Schneider B.W."/>
            <person name="Sisson I."/>
            <person name="Smith M."/>
            <person name="Sodergren E."/>
            <person name="Song X.-Z."/>
            <person name="Song B.B."/>
            <person name="Summersgill H."/>
            <person name="Thelus R."/>
            <person name="Thornton R.D."/>
            <person name="Trejos Z.Y."/>
            <person name="Usmani K."/>
            <person name="Vattathil S."/>
            <person name="Villasana D."/>
            <person name="Walker D.L."/>
            <person name="Wang S."/>
            <person name="Wang K."/>
            <person name="White C.S."/>
            <person name="Williams A.C."/>
            <person name="Williamson J."/>
            <person name="Wilson K."/>
            <person name="Woghiren I.O."/>
            <person name="Woodworth J.R."/>
            <person name="Worley K.C."/>
            <person name="Wright R.A."/>
            <person name="Wu W."/>
            <person name="Young L."/>
            <person name="Zhang L."/>
            <person name="Zhang J."/>
            <person name="Zhu Y."/>
            <person name="Muzny D.M."/>
            <person name="Weinstock G."/>
            <person name="Gibbs R.A."/>
        </authorList>
    </citation>
    <scope>NUCLEOTIDE SEQUENCE [LARGE SCALE GENOMIC DNA]</scope>
    <source>
        <strain evidence="3">LSR1</strain>
    </source>
</reference>
<dbReference type="InterPro" id="IPR018289">
    <property type="entry name" value="MULE_transposase_dom"/>
</dbReference>
<dbReference type="PANTHER" id="PTHR33977:SF1">
    <property type="entry name" value="ZINC ION BINDING PROTEIN"/>
    <property type="match status" value="1"/>
</dbReference>
<organism evidence="2 3">
    <name type="scientific">Acyrthosiphon pisum</name>
    <name type="common">Pea aphid</name>
    <dbReference type="NCBI Taxonomy" id="7029"/>
    <lineage>
        <taxon>Eukaryota</taxon>
        <taxon>Metazoa</taxon>
        <taxon>Ecdysozoa</taxon>
        <taxon>Arthropoda</taxon>
        <taxon>Hexapoda</taxon>
        <taxon>Insecta</taxon>
        <taxon>Pterygota</taxon>
        <taxon>Neoptera</taxon>
        <taxon>Paraneoptera</taxon>
        <taxon>Hemiptera</taxon>
        <taxon>Sternorrhyncha</taxon>
        <taxon>Aphidomorpha</taxon>
        <taxon>Aphidoidea</taxon>
        <taxon>Aphididae</taxon>
        <taxon>Macrosiphini</taxon>
        <taxon>Acyrthosiphon</taxon>
    </lineage>
</organism>
<dbReference type="KEGG" id="api:103309676"/>
<feature type="domain" description="MULE transposase" evidence="1">
    <location>
        <begin position="313"/>
        <end position="406"/>
    </location>
</feature>
<evidence type="ECO:0000313" key="3">
    <source>
        <dbReference type="Proteomes" id="UP000007819"/>
    </source>
</evidence>
<dbReference type="Pfam" id="PF10551">
    <property type="entry name" value="MULE"/>
    <property type="match status" value="1"/>
</dbReference>
<keyword evidence="3" id="KW-1185">Reference proteome</keyword>
<evidence type="ECO:0000259" key="1">
    <source>
        <dbReference type="Pfam" id="PF10551"/>
    </source>
</evidence>
<dbReference type="PANTHER" id="PTHR33977">
    <property type="entry name" value="ZINC ION BINDING PROTEIN"/>
    <property type="match status" value="1"/>
</dbReference>
<proteinExistence type="predicted"/>
<dbReference type="OrthoDB" id="10031901at2759"/>
<evidence type="ECO:0000313" key="2">
    <source>
        <dbReference type="EnsemblMetazoa" id="XP_008183964.1"/>
    </source>
</evidence>
<name>A0A8R2F9L0_ACYPI</name>